<dbReference type="GO" id="GO:0006979">
    <property type="term" value="P:response to oxidative stress"/>
    <property type="evidence" value="ECO:0007669"/>
    <property type="project" value="TreeGrafter"/>
</dbReference>
<dbReference type="STRING" id="80966.ENSAPOP00000021720"/>
<keyword evidence="6" id="KW-1185">Reference proteome</keyword>
<comment type="subcellular location">
    <subcellularLocation>
        <location evidence="3">Mitochondrion inner membrane</location>
        <topology evidence="3">Peripheral membrane protein</topology>
        <orientation evidence="3">Matrix side</orientation>
    </subcellularLocation>
</comment>
<dbReference type="InParanoid" id="A0A3Q1GXI2"/>
<organism evidence="5 6">
    <name type="scientific">Acanthochromis polyacanthus</name>
    <name type="common">spiny chromis</name>
    <dbReference type="NCBI Taxonomy" id="80966"/>
    <lineage>
        <taxon>Eukaryota</taxon>
        <taxon>Metazoa</taxon>
        <taxon>Chordata</taxon>
        <taxon>Craniata</taxon>
        <taxon>Vertebrata</taxon>
        <taxon>Euteleostomi</taxon>
        <taxon>Actinopterygii</taxon>
        <taxon>Neopterygii</taxon>
        <taxon>Teleostei</taxon>
        <taxon>Neoteleostei</taxon>
        <taxon>Acanthomorphata</taxon>
        <taxon>Ovalentaria</taxon>
        <taxon>Pomacentridae</taxon>
        <taxon>Acanthochromis</taxon>
    </lineage>
</organism>
<accession>A0A3Q1GXI2</accession>
<keyword evidence="3" id="KW-0813">Transport</keyword>
<dbReference type="InterPro" id="IPR007763">
    <property type="entry name" value="NDUFA12"/>
</dbReference>
<dbReference type="Pfam" id="PF21787">
    <property type="entry name" value="TNP-like_RNaseH_N"/>
    <property type="match status" value="1"/>
</dbReference>
<sequence>MVVGLQGHWKAPIAYYLTKSLSPDTQRVLLSHALEELHARGVRDCMCFLQQSRVCLCSGRHRWVIYTTEMNGKKTLWEVDGSMVPAEWHRWLHCMTDDPPTTHPPEPKKFLAEVHQFNVSGSPQQYVPYPTTRKKIHEWVPPKAQKIPKT</sequence>
<evidence type="ECO:0000256" key="1">
    <source>
        <dbReference type="ARBA" id="ARBA00007355"/>
    </source>
</evidence>
<dbReference type="GO" id="GO:0005743">
    <property type="term" value="C:mitochondrial inner membrane"/>
    <property type="evidence" value="ECO:0007669"/>
    <property type="project" value="UniProtKB-SubCell"/>
</dbReference>
<evidence type="ECO:0000256" key="2">
    <source>
        <dbReference type="ARBA" id="ARBA00040285"/>
    </source>
</evidence>
<evidence type="ECO:0000313" key="6">
    <source>
        <dbReference type="Proteomes" id="UP000257200"/>
    </source>
</evidence>
<dbReference type="FunCoup" id="A0A3Q1GXI2">
    <property type="interactions" value="1446"/>
</dbReference>
<feature type="domain" description="Transposable element P transposase-like RNase H" evidence="4">
    <location>
        <begin position="1"/>
        <end position="43"/>
    </location>
</feature>
<comment type="similarity">
    <text evidence="1 3">Belongs to the complex I NDUFA12 subunit family.</text>
</comment>
<comment type="subunit">
    <text evidence="3">Complex I is composed of 45 different subunits.</text>
</comment>
<dbReference type="GeneTree" id="ENSGT00390000005848"/>
<proteinExistence type="inferred from homology"/>
<reference evidence="5" key="2">
    <citation type="submission" date="2025-09" db="UniProtKB">
        <authorList>
            <consortium name="Ensembl"/>
        </authorList>
    </citation>
    <scope>IDENTIFICATION</scope>
</reference>
<dbReference type="AlphaFoldDB" id="A0A3Q1GXI2"/>
<protein>
    <recommendedName>
        <fullName evidence="2 3">NADH dehydrogenase [ubiquinone] 1 alpha subcomplex subunit 12</fullName>
    </recommendedName>
</protein>
<keyword evidence="3" id="KW-0249">Electron transport</keyword>
<dbReference type="PANTHER" id="PTHR12910:SF2">
    <property type="entry name" value="NADH DEHYDROGENASE [UBIQUINONE] 1 ALPHA SUBCOMPLEX SUBUNIT 12"/>
    <property type="match status" value="1"/>
</dbReference>
<comment type="function">
    <text evidence="3">Accessory subunit of the mitochondrial membrane respiratory chain NADH dehydrogenase (Complex I), that is believed not to be involved in catalysis. Complex I functions in the transfer of electrons from NADH to the respiratory chain. The immediate electron acceptor for the enzyme is believed to be ubiquinone.</text>
</comment>
<dbReference type="Pfam" id="PF05071">
    <property type="entry name" value="NDUFA12"/>
    <property type="match status" value="1"/>
</dbReference>
<dbReference type="Ensembl" id="ENSAPOT00000015570.1">
    <property type="protein sequence ID" value="ENSAPOP00000021720.1"/>
    <property type="gene ID" value="ENSAPOG00000002451.1"/>
</dbReference>
<dbReference type="Proteomes" id="UP000257200">
    <property type="component" value="Unplaced"/>
</dbReference>
<keyword evidence="3" id="KW-0999">Mitochondrion inner membrane</keyword>
<dbReference type="InterPro" id="IPR048365">
    <property type="entry name" value="TNP-like_RNaseH_N"/>
</dbReference>
<evidence type="ECO:0000313" key="5">
    <source>
        <dbReference type="Ensembl" id="ENSAPOP00000021720.1"/>
    </source>
</evidence>
<keyword evidence="3" id="KW-0472">Membrane</keyword>
<evidence type="ECO:0000259" key="4">
    <source>
        <dbReference type="Pfam" id="PF21787"/>
    </source>
</evidence>
<dbReference type="PANTHER" id="PTHR12910">
    <property type="entry name" value="NADH-UBIQUINONE OXIDOREDUCTASE SUBUNIT B17.2"/>
    <property type="match status" value="1"/>
</dbReference>
<evidence type="ECO:0000256" key="3">
    <source>
        <dbReference type="RuleBase" id="RU363103"/>
    </source>
</evidence>
<keyword evidence="3" id="KW-0496">Mitochondrion</keyword>
<keyword evidence="3" id="KW-0679">Respiratory chain</keyword>
<name>A0A3Q1GXI2_9TELE</name>
<reference evidence="5" key="1">
    <citation type="submission" date="2025-08" db="UniProtKB">
        <authorList>
            <consortium name="Ensembl"/>
        </authorList>
    </citation>
    <scope>IDENTIFICATION</scope>
</reference>
<dbReference type="GO" id="GO:0045271">
    <property type="term" value="C:respiratory chain complex I"/>
    <property type="evidence" value="ECO:0007669"/>
    <property type="project" value="InterPro"/>
</dbReference>